<dbReference type="PANTHER" id="PTHR44520">
    <property type="entry name" value="RESPONSE REGULATOR RCP1-RELATED"/>
    <property type="match status" value="1"/>
</dbReference>
<dbReference type="SMART" id="SM00448">
    <property type="entry name" value="REC"/>
    <property type="match status" value="1"/>
</dbReference>
<organism evidence="3 4">
    <name type="scientific">Streptomyces gossypii</name>
    <dbReference type="NCBI Taxonomy" id="2883101"/>
    <lineage>
        <taxon>Bacteria</taxon>
        <taxon>Bacillati</taxon>
        <taxon>Actinomycetota</taxon>
        <taxon>Actinomycetes</taxon>
        <taxon>Kitasatosporales</taxon>
        <taxon>Streptomycetaceae</taxon>
        <taxon>Streptomyces</taxon>
    </lineage>
</organism>
<evidence type="ECO:0000259" key="2">
    <source>
        <dbReference type="PROSITE" id="PS50110"/>
    </source>
</evidence>
<keyword evidence="1" id="KW-0597">Phosphoprotein</keyword>
<dbReference type="Pfam" id="PF00072">
    <property type="entry name" value="Response_reg"/>
    <property type="match status" value="1"/>
</dbReference>
<sequence length="155" mass="16625">MSGSARDPRIDHDVVWVVEDSAEDAEAIQRALGRTHPGLTLEFTDRGAGVAERLLEAARRPGLVLLDLKLPGLSGAEVLRSIRSMPELNDVTVVAFTSSTAPDEVDATYAAGADSYIYKPVNFELFTTVLKGAVDYWQRRAKGGDEGPAAQPPSS</sequence>
<dbReference type="PANTHER" id="PTHR44520:SF1">
    <property type="entry name" value="TWO-COMPONENT SYSTEM REGULATORY PROTEIN"/>
    <property type="match status" value="1"/>
</dbReference>
<dbReference type="PROSITE" id="PS50110">
    <property type="entry name" value="RESPONSE_REGULATORY"/>
    <property type="match status" value="1"/>
</dbReference>
<name>A0ABT2JU81_9ACTN</name>
<evidence type="ECO:0000256" key="1">
    <source>
        <dbReference type="PROSITE-ProRule" id="PRU00169"/>
    </source>
</evidence>
<dbReference type="Proteomes" id="UP001156389">
    <property type="component" value="Unassembled WGS sequence"/>
</dbReference>
<feature type="modified residue" description="4-aspartylphosphate" evidence="1">
    <location>
        <position position="67"/>
    </location>
</feature>
<dbReference type="Gene3D" id="3.40.50.2300">
    <property type="match status" value="1"/>
</dbReference>
<evidence type="ECO:0000313" key="4">
    <source>
        <dbReference type="Proteomes" id="UP001156389"/>
    </source>
</evidence>
<reference evidence="3 4" key="1">
    <citation type="submission" date="2021-10" db="EMBL/GenBank/DDBJ databases">
        <title>Streptomyces gossypii sp. nov., isolated from soil collected from cotton field.</title>
        <authorList>
            <person name="Ge X."/>
            <person name="Chen X."/>
            <person name="Liu W."/>
        </authorList>
    </citation>
    <scope>NUCLEOTIDE SEQUENCE [LARGE SCALE GENOMIC DNA]</scope>
    <source>
        <strain evidence="3 4">N2-109</strain>
    </source>
</reference>
<accession>A0ABT2JU81</accession>
<dbReference type="InterPro" id="IPR052893">
    <property type="entry name" value="TCS_response_regulator"/>
</dbReference>
<evidence type="ECO:0000313" key="3">
    <source>
        <dbReference type="EMBL" id="MCT2591433.1"/>
    </source>
</evidence>
<dbReference type="RefSeq" id="WP_260218762.1">
    <property type="nucleotide sequence ID" value="NZ_JAJAGO010000007.1"/>
</dbReference>
<dbReference type="InterPro" id="IPR001789">
    <property type="entry name" value="Sig_transdc_resp-reg_receiver"/>
</dbReference>
<protein>
    <submittedName>
        <fullName evidence="3">Response regulator</fullName>
    </submittedName>
</protein>
<dbReference type="EMBL" id="JAJAGO010000007">
    <property type="protein sequence ID" value="MCT2591433.1"/>
    <property type="molecule type" value="Genomic_DNA"/>
</dbReference>
<dbReference type="InterPro" id="IPR011006">
    <property type="entry name" value="CheY-like_superfamily"/>
</dbReference>
<comment type="caution">
    <text evidence="3">The sequence shown here is derived from an EMBL/GenBank/DDBJ whole genome shotgun (WGS) entry which is preliminary data.</text>
</comment>
<gene>
    <name evidence="3" type="ORF">LHJ74_16225</name>
</gene>
<keyword evidence="4" id="KW-1185">Reference proteome</keyword>
<proteinExistence type="predicted"/>
<dbReference type="SUPFAM" id="SSF52172">
    <property type="entry name" value="CheY-like"/>
    <property type="match status" value="1"/>
</dbReference>
<feature type="domain" description="Response regulatory" evidence="2">
    <location>
        <begin position="14"/>
        <end position="134"/>
    </location>
</feature>